<dbReference type="HAMAP" id="MF_00135">
    <property type="entry name" value="PRAI"/>
    <property type="match status" value="1"/>
</dbReference>
<dbReference type="EC" id="5.3.1.24" evidence="3 9"/>
<evidence type="ECO:0000256" key="7">
    <source>
        <dbReference type="ARBA" id="ARBA00023141"/>
    </source>
</evidence>
<dbReference type="InterPro" id="IPR001240">
    <property type="entry name" value="PRAI_dom"/>
</dbReference>
<dbReference type="CDD" id="cd00405">
    <property type="entry name" value="PRAI"/>
    <property type="match status" value="1"/>
</dbReference>
<evidence type="ECO:0000256" key="4">
    <source>
        <dbReference type="ARBA" id="ARBA00022272"/>
    </source>
</evidence>
<feature type="domain" description="N-(5'phosphoribosyl) anthranilate isomerase (PRAI)" evidence="10">
    <location>
        <begin position="22"/>
        <end position="216"/>
    </location>
</feature>
<proteinExistence type="inferred from homology"/>
<keyword evidence="8 9" id="KW-0413">Isomerase</keyword>
<dbReference type="SUPFAM" id="SSF51366">
    <property type="entry name" value="Ribulose-phoshate binding barrel"/>
    <property type="match status" value="1"/>
</dbReference>
<keyword evidence="6 9" id="KW-0822">Tryptophan biosynthesis</keyword>
<accession>A0ABQ1HIR4</accession>
<dbReference type="InterPro" id="IPR013785">
    <property type="entry name" value="Aldolase_TIM"/>
</dbReference>
<dbReference type="Pfam" id="PF00697">
    <property type="entry name" value="PRAI"/>
    <property type="match status" value="1"/>
</dbReference>
<protein>
    <recommendedName>
        <fullName evidence="4 9">N-(5'-phosphoribosyl)anthranilate isomerase</fullName>
        <shortName evidence="9">PRAI</shortName>
        <ecNumber evidence="3 9">5.3.1.24</ecNumber>
    </recommendedName>
</protein>
<reference evidence="12" key="1">
    <citation type="journal article" date="2019" name="Int. J. Syst. Evol. Microbiol.">
        <title>The Global Catalogue of Microorganisms (GCM) 10K type strain sequencing project: providing services to taxonomists for standard genome sequencing and annotation.</title>
        <authorList>
            <consortium name="The Broad Institute Genomics Platform"/>
            <consortium name="The Broad Institute Genome Sequencing Center for Infectious Disease"/>
            <person name="Wu L."/>
            <person name="Ma J."/>
        </authorList>
    </citation>
    <scope>NUCLEOTIDE SEQUENCE [LARGE SCALE GENOMIC DNA]</scope>
    <source>
        <strain evidence="12">CGMCC 1.15905</strain>
    </source>
</reference>
<evidence type="ECO:0000313" key="12">
    <source>
        <dbReference type="Proteomes" id="UP000623419"/>
    </source>
</evidence>
<dbReference type="PANTHER" id="PTHR42894">
    <property type="entry name" value="N-(5'-PHOSPHORIBOSYL)ANTHRANILATE ISOMERASE"/>
    <property type="match status" value="1"/>
</dbReference>
<dbReference type="Gene3D" id="3.20.20.70">
    <property type="entry name" value="Aldolase class I"/>
    <property type="match status" value="1"/>
</dbReference>
<evidence type="ECO:0000259" key="10">
    <source>
        <dbReference type="Pfam" id="PF00697"/>
    </source>
</evidence>
<keyword evidence="7 9" id="KW-0057">Aromatic amino acid biosynthesis</keyword>
<dbReference type="Proteomes" id="UP000623419">
    <property type="component" value="Unassembled WGS sequence"/>
</dbReference>
<keyword evidence="5 9" id="KW-0028">Amino-acid biosynthesis</keyword>
<dbReference type="PANTHER" id="PTHR42894:SF1">
    <property type="entry name" value="N-(5'-PHOSPHORIBOSYL)ANTHRANILATE ISOMERASE"/>
    <property type="match status" value="1"/>
</dbReference>
<dbReference type="NCBIfam" id="NF002298">
    <property type="entry name" value="PRK01222.1-4"/>
    <property type="match status" value="1"/>
</dbReference>
<evidence type="ECO:0000256" key="3">
    <source>
        <dbReference type="ARBA" id="ARBA00012572"/>
    </source>
</evidence>
<dbReference type="InterPro" id="IPR044643">
    <property type="entry name" value="TrpF_fam"/>
</dbReference>
<evidence type="ECO:0000256" key="5">
    <source>
        <dbReference type="ARBA" id="ARBA00022605"/>
    </source>
</evidence>
<name>A0ABQ1HIR4_9GAMM</name>
<evidence type="ECO:0000256" key="8">
    <source>
        <dbReference type="ARBA" id="ARBA00023235"/>
    </source>
</evidence>
<evidence type="ECO:0000256" key="1">
    <source>
        <dbReference type="ARBA" id="ARBA00001164"/>
    </source>
</evidence>
<gene>
    <name evidence="9 11" type="primary">trpF</name>
    <name evidence="11" type="ORF">GCM10011521_14430</name>
</gene>
<organism evidence="11 12">
    <name type="scientific">Arenimonas soli</name>
    <dbReference type="NCBI Taxonomy" id="2269504"/>
    <lineage>
        <taxon>Bacteria</taxon>
        <taxon>Pseudomonadati</taxon>
        <taxon>Pseudomonadota</taxon>
        <taxon>Gammaproteobacteria</taxon>
        <taxon>Lysobacterales</taxon>
        <taxon>Lysobacteraceae</taxon>
        <taxon>Arenimonas</taxon>
    </lineage>
</organism>
<dbReference type="GO" id="GO:0016853">
    <property type="term" value="F:isomerase activity"/>
    <property type="evidence" value="ECO:0007669"/>
    <property type="project" value="UniProtKB-KW"/>
</dbReference>
<evidence type="ECO:0000313" key="11">
    <source>
        <dbReference type="EMBL" id="GGA77276.1"/>
    </source>
</evidence>
<evidence type="ECO:0000256" key="6">
    <source>
        <dbReference type="ARBA" id="ARBA00022822"/>
    </source>
</evidence>
<comment type="similarity">
    <text evidence="9">Belongs to the TrpF family.</text>
</comment>
<keyword evidence="12" id="KW-1185">Reference proteome</keyword>
<evidence type="ECO:0000256" key="9">
    <source>
        <dbReference type="HAMAP-Rule" id="MF_00135"/>
    </source>
</evidence>
<evidence type="ECO:0000256" key="2">
    <source>
        <dbReference type="ARBA" id="ARBA00004664"/>
    </source>
</evidence>
<sequence length="227" mass="24025">MSHLHGTHTRTAYNACMHTRIKFCGMTRPGDVRLAVELGVDAIGLVFAPGSPRCLDAARAEPLRQAIPPLVHAVALFMDNPGSEVEALVRQLKPDLLQFHGSESDAFCRGFGLPFVKVLAMGGQAGDAAAQRKRYPSASAFLLDGHAPGKPGGSGERFDWSCVPPLGKPVFLAGGLQPANVGEAVRTARPFAVDVSSGIESAPGIKDGGRMQQFVEEVKRADRSVQG</sequence>
<dbReference type="EMBL" id="BMKC01000001">
    <property type="protein sequence ID" value="GGA77276.1"/>
    <property type="molecule type" value="Genomic_DNA"/>
</dbReference>
<dbReference type="InterPro" id="IPR011060">
    <property type="entry name" value="RibuloseP-bd_barrel"/>
</dbReference>
<comment type="catalytic activity">
    <reaction evidence="1 9">
        <text>N-(5-phospho-beta-D-ribosyl)anthranilate = 1-(2-carboxyphenylamino)-1-deoxy-D-ribulose 5-phosphate</text>
        <dbReference type="Rhea" id="RHEA:21540"/>
        <dbReference type="ChEBI" id="CHEBI:18277"/>
        <dbReference type="ChEBI" id="CHEBI:58613"/>
        <dbReference type="EC" id="5.3.1.24"/>
    </reaction>
</comment>
<comment type="caution">
    <text evidence="11">The sequence shown here is derived from an EMBL/GenBank/DDBJ whole genome shotgun (WGS) entry which is preliminary data.</text>
</comment>
<comment type="pathway">
    <text evidence="2 9">Amino-acid biosynthesis; L-tryptophan biosynthesis; L-tryptophan from chorismate: step 3/5.</text>
</comment>